<reference evidence="2 3" key="1">
    <citation type="journal article" date="2013" name="Genome Biol.">
        <title>Genomic analysis reveals key aspects of prokaryotic symbiosis in the phototrophic consortium "Chlorochromatium aggregatum".</title>
        <authorList>
            <person name="Liu Z."/>
            <person name="Muller J."/>
            <person name="Li T."/>
            <person name="Alvey R.M."/>
            <person name="Vogl K."/>
            <person name="Frigaard N.U."/>
            <person name="Rockwell N.C."/>
            <person name="Boyd E.S."/>
            <person name="Tomsho L.P."/>
            <person name="Schuster S.C."/>
            <person name="Henke P."/>
            <person name="Rohde M."/>
            <person name="Overmann J."/>
            <person name="Bryant D.A."/>
        </authorList>
    </citation>
    <scope>NUCLEOTIDE SEQUENCE [LARGE SCALE GENOMIC DNA]</scope>
    <source>
        <strain evidence="2">CR</strain>
    </source>
</reference>
<dbReference type="Gene3D" id="3.40.50.1010">
    <property type="entry name" value="5'-nuclease"/>
    <property type="match status" value="1"/>
</dbReference>
<keyword evidence="3" id="KW-1185">Reference proteome</keyword>
<evidence type="ECO:0000259" key="1">
    <source>
        <dbReference type="Pfam" id="PF01850"/>
    </source>
</evidence>
<organism evidence="2 3">
    <name type="scientific">Candidatus Symbiobacter mobilis CR</name>
    <dbReference type="NCBI Taxonomy" id="946483"/>
    <lineage>
        <taxon>Bacteria</taxon>
        <taxon>Pseudomonadati</taxon>
        <taxon>Pseudomonadota</taxon>
        <taxon>Betaproteobacteria</taxon>
        <taxon>Burkholderiales</taxon>
        <taxon>Comamonadaceae</taxon>
    </lineage>
</organism>
<dbReference type="CDD" id="cd18687">
    <property type="entry name" value="PIN_VapC-like"/>
    <property type="match status" value="1"/>
</dbReference>
<dbReference type="InterPro" id="IPR002716">
    <property type="entry name" value="PIN_dom"/>
</dbReference>
<proteinExistence type="predicted"/>
<dbReference type="PATRIC" id="fig|946483.4.peg.72"/>
<gene>
    <name evidence="2" type="ORF">Cenrod_0074</name>
</gene>
<accession>U5N7N4</accession>
<evidence type="ECO:0000313" key="2">
    <source>
        <dbReference type="EMBL" id="AGX86209.1"/>
    </source>
</evidence>
<feature type="domain" description="PIN" evidence="1">
    <location>
        <begin position="5"/>
        <end position="118"/>
    </location>
</feature>
<dbReference type="KEGG" id="cbx:Cenrod_0074"/>
<dbReference type="STRING" id="946483.Cenrod_0074"/>
<dbReference type="SUPFAM" id="SSF88723">
    <property type="entry name" value="PIN domain-like"/>
    <property type="match status" value="1"/>
</dbReference>
<dbReference type="OrthoDB" id="9799824at2"/>
<dbReference type="InterPro" id="IPR029060">
    <property type="entry name" value="PIN-like_dom_sf"/>
</dbReference>
<dbReference type="Pfam" id="PF01850">
    <property type="entry name" value="PIN"/>
    <property type="match status" value="1"/>
</dbReference>
<dbReference type="EMBL" id="CP004885">
    <property type="protein sequence ID" value="AGX86209.1"/>
    <property type="molecule type" value="Genomic_DNA"/>
</dbReference>
<sequence length="165" mass="18778">MKHKVYIETSVVSYLTAWRSRDLVIAGNQETTKEWWDRKNEFDIFISQFVLDEAAAGDSGAAHARLDALQGIRELEVVEQVIEIAQELVIQTALPSKARLDALHIAVAALHRMNFLLTWNCTHIANPMQRPMIENVIRGFGYTPPVICTPQELLEALNENYEPDY</sequence>
<protein>
    <recommendedName>
        <fullName evidence="1">PIN domain-containing protein</fullName>
    </recommendedName>
</protein>
<dbReference type="AlphaFoldDB" id="U5N7N4"/>
<dbReference type="Proteomes" id="UP000017184">
    <property type="component" value="Chromosome"/>
</dbReference>
<dbReference type="RefSeq" id="WP_022771032.1">
    <property type="nucleotide sequence ID" value="NC_022576.1"/>
</dbReference>
<dbReference type="eggNOG" id="COG1848">
    <property type="taxonomic scope" value="Bacteria"/>
</dbReference>
<dbReference type="HOGENOM" id="CLU_119411_0_0_4"/>
<evidence type="ECO:0000313" key="3">
    <source>
        <dbReference type="Proteomes" id="UP000017184"/>
    </source>
</evidence>
<name>U5N7N4_9BURK</name>